<accession>A0AAX4HSV7</accession>
<dbReference type="GO" id="GO:0006508">
    <property type="term" value="P:proteolysis"/>
    <property type="evidence" value="ECO:0007669"/>
    <property type="project" value="UniProtKB-KW"/>
</dbReference>
<dbReference type="InterPro" id="IPR008256">
    <property type="entry name" value="Peptidase_S1B"/>
</dbReference>
<dbReference type="EC" id="3.4.21.-" evidence="6"/>
<keyword evidence="5 6" id="KW-0720">Serine protease</keyword>
<dbReference type="EMBL" id="CP139487">
    <property type="protein sequence ID" value="WPU66486.1"/>
    <property type="molecule type" value="Genomic_DNA"/>
</dbReference>
<evidence type="ECO:0000256" key="5">
    <source>
        <dbReference type="ARBA" id="ARBA00022825"/>
    </source>
</evidence>
<gene>
    <name evidence="7" type="ORF">SOO65_06975</name>
</gene>
<sequence>MKVKPLFFLLSLLIFQISCSKSSSSNRRETTIREEQINEIMNNQHFDCASIDGGPCPDGVTRLLIVNPADENRSAVCTGFMISPTRLVTNYHCLNTTEECANTFIAIYSGNSYTKTRCSSIVRSEQDVADPNDPSRALDYTVLETTDPFTGRHFPLSDDLAQIGDKIQTWVVDHTGLDTIPPNLTDSRITELDCTVIDSPRASLVMQKCPIISGNSGSPALNTKGEVVSVIWGGTATFSSSLDLTFRRQLNELGLATEVNYFSDLGP</sequence>
<keyword evidence="4 6" id="KW-0378">Hydrolase</keyword>
<feature type="signal peptide" evidence="6">
    <location>
        <begin position="1"/>
        <end position="20"/>
    </location>
</feature>
<evidence type="ECO:0000313" key="8">
    <source>
        <dbReference type="Proteomes" id="UP001324634"/>
    </source>
</evidence>
<dbReference type="PRINTS" id="PR00839">
    <property type="entry name" value="V8PROTEASE"/>
</dbReference>
<dbReference type="InterPro" id="IPR009003">
    <property type="entry name" value="Peptidase_S1_PA"/>
</dbReference>
<dbReference type="GO" id="GO:0008236">
    <property type="term" value="F:serine-type peptidase activity"/>
    <property type="evidence" value="ECO:0007669"/>
    <property type="project" value="UniProtKB-KW"/>
</dbReference>
<proteinExistence type="inferred from homology"/>
<keyword evidence="3 6" id="KW-0732">Signal</keyword>
<keyword evidence="2 6" id="KW-0645">Protease</keyword>
<dbReference type="RefSeq" id="WP_321398743.1">
    <property type="nucleotide sequence ID" value="NZ_CP139487.1"/>
</dbReference>
<protein>
    <recommendedName>
        <fullName evidence="6">Serine protease</fullName>
        <ecNumber evidence="6">3.4.21.-</ecNumber>
    </recommendedName>
</protein>
<evidence type="ECO:0000256" key="1">
    <source>
        <dbReference type="ARBA" id="ARBA00008764"/>
    </source>
</evidence>
<dbReference type="InterPro" id="IPR043504">
    <property type="entry name" value="Peptidase_S1_PA_chymotrypsin"/>
</dbReference>
<keyword evidence="8" id="KW-1185">Reference proteome</keyword>
<comment type="similarity">
    <text evidence="1 6">Belongs to the peptidase S1B family.</text>
</comment>
<dbReference type="KEGG" id="psti:SOO65_06975"/>
<dbReference type="Pfam" id="PF13365">
    <property type="entry name" value="Trypsin_2"/>
    <property type="match status" value="1"/>
</dbReference>
<evidence type="ECO:0000256" key="3">
    <source>
        <dbReference type="ARBA" id="ARBA00022729"/>
    </source>
</evidence>
<evidence type="ECO:0000256" key="2">
    <source>
        <dbReference type="ARBA" id="ARBA00022670"/>
    </source>
</evidence>
<dbReference type="Gene3D" id="2.40.10.10">
    <property type="entry name" value="Trypsin-like serine proteases"/>
    <property type="match status" value="2"/>
</dbReference>
<dbReference type="Proteomes" id="UP001324634">
    <property type="component" value="Chromosome"/>
</dbReference>
<evidence type="ECO:0000256" key="6">
    <source>
        <dbReference type="RuleBase" id="RU004296"/>
    </source>
</evidence>
<evidence type="ECO:0000313" key="7">
    <source>
        <dbReference type="EMBL" id="WPU66486.1"/>
    </source>
</evidence>
<dbReference type="SUPFAM" id="SSF50494">
    <property type="entry name" value="Trypsin-like serine proteases"/>
    <property type="match status" value="1"/>
</dbReference>
<name>A0AAX4HSV7_9BACT</name>
<evidence type="ECO:0000256" key="4">
    <source>
        <dbReference type="ARBA" id="ARBA00022801"/>
    </source>
</evidence>
<feature type="chain" id="PRO_5043095901" description="Serine protease" evidence="6">
    <location>
        <begin position="21"/>
        <end position="267"/>
    </location>
</feature>
<dbReference type="AlphaFoldDB" id="A0AAX4HSV7"/>
<organism evidence="7 8">
    <name type="scientific">Peredibacter starrii</name>
    <dbReference type="NCBI Taxonomy" id="28202"/>
    <lineage>
        <taxon>Bacteria</taxon>
        <taxon>Pseudomonadati</taxon>
        <taxon>Bdellovibrionota</taxon>
        <taxon>Bacteriovoracia</taxon>
        <taxon>Bacteriovoracales</taxon>
        <taxon>Bacteriovoracaceae</taxon>
        <taxon>Peredibacter</taxon>
    </lineage>
</organism>
<reference evidence="7 8" key="1">
    <citation type="submission" date="2023-11" db="EMBL/GenBank/DDBJ databases">
        <title>Peredibacter starrii A3.12.</title>
        <authorList>
            <person name="Mitchell R.J."/>
        </authorList>
    </citation>
    <scope>NUCLEOTIDE SEQUENCE [LARGE SCALE GENOMIC DNA]</scope>
    <source>
        <strain evidence="7 8">A3.12</strain>
    </source>
</reference>